<feature type="non-terminal residue" evidence="2">
    <location>
        <position position="164"/>
    </location>
</feature>
<sequence length="164" mass="18487">AAARVSDTGGCRLRRGGRRVLRRRQGGRQPAHEGRVDRARRCDLPEDRGRAGRDRRQDRRDPVAQLQGRLQEVRGRRRGQRCRDARRLRPPARTAAAGRRRGRGGRVALRRERDARDLRRPHRRGAQGQPQAAGEGDPGGPADRRRAGDPRRSARAGRLPHGLL</sequence>
<evidence type="ECO:0000256" key="1">
    <source>
        <dbReference type="SAM" id="MobiDB-lite"/>
    </source>
</evidence>
<feature type="compositionally biased region" description="Basic and acidic residues" evidence="1">
    <location>
        <begin position="30"/>
        <end position="62"/>
    </location>
</feature>
<feature type="compositionally biased region" description="Low complexity" evidence="1">
    <location>
        <begin position="126"/>
        <end position="135"/>
    </location>
</feature>
<evidence type="ECO:0000313" key="2">
    <source>
        <dbReference type="EMBL" id="CAA9497754.1"/>
    </source>
</evidence>
<organism evidence="2">
    <name type="scientific">uncultured Solirubrobacteraceae bacterium</name>
    <dbReference type="NCBI Taxonomy" id="1162706"/>
    <lineage>
        <taxon>Bacteria</taxon>
        <taxon>Bacillati</taxon>
        <taxon>Actinomycetota</taxon>
        <taxon>Thermoleophilia</taxon>
        <taxon>Solirubrobacterales</taxon>
        <taxon>Solirubrobacteraceae</taxon>
        <taxon>environmental samples</taxon>
    </lineage>
</organism>
<dbReference type="AlphaFoldDB" id="A0A6J4SJL5"/>
<gene>
    <name evidence="2" type="ORF">AVDCRST_MAG67-1817</name>
</gene>
<accession>A0A6J4SJL5</accession>
<dbReference type="EMBL" id="CADCVQ010000073">
    <property type="protein sequence ID" value="CAA9497754.1"/>
    <property type="molecule type" value="Genomic_DNA"/>
</dbReference>
<protein>
    <submittedName>
        <fullName evidence="2">Uncharacterized protein</fullName>
    </submittedName>
</protein>
<feature type="compositionally biased region" description="Basic and acidic residues" evidence="1">
    <location>
        <begin position="142"/>
        <end position="152"/>
    </location>
</feature>
<proteinExistence type="predicted"/>
<feature type="compositionally biased region" description="Basic and acidic residues" evidence="1">
    <location>
        <begin position="109"/>
        <end position="118"/>
    </location>
</feature>
<name>A0A6J4SJL5_9ACTN</name>
<reference evidence="2" key="1">
    <citation type="submission" date="2020-02" db="EMBL/GenBank/DDBJ databases">
        <authorList>
            <person name="Meier V. D."/>
        </authorList>
    </citation>
    <scope>NUCLEOTIDE SEQUENCE</scope>
    <source>
        <strain evidence="2">AVDCRST_MAG67</strain>
    </source>
</reference>
<feature type="non-terminal residue" evidence="2">
    <location>
        <position position="1"/>
    </location>
</feature>
<feature type="region of interest" description="Disordered" evidence="1">
    <location>
        <begin position="1"/>
        <end position="164"/>
    </location>
</feature>
<feature type="compositionally biased region" description="Basic residues" evidence="1">
    <location>
        <begin position="12"/>
        <end position="26"/>
    </location>
</feature>